<dbReference type="GO" id="GO:0004792">
    <property type="term" value="F:thiosulfate-cyanide sulfurtransferase activity"/>
    <property type="evidence" value="ECO:0007669"/>
    <property type="project" value="InterPro"/>
</dbReference>
<sequence length="290" mass="33082">MVAFFYFYKNKLEMTFNTPIISAQELQDNLHLKNLIILDCTIDKVGQSIKDQELKLIPNSLFFDLEGKFSDHSSQFPHTLVDEEIFTKEAQNLAINQDSIIVCYDRWGVYSSPRVWWMFKAMGHKEVYVLDGGSPLWQENNFDTTSTYFQPTVKGNFIADFQSNWFADTQVMLNAINDDSKMIIDARSEGRFKGTSPEPRQGLRSGHIPTSKNLFFENVLTDTTYKSKEELKAIFEKFTDSSKENIFSCGSGITASILALASTIAGFDEVKVYDGSWSEWGADENLPIER</sequence>
<dbReference type="SMART" id="SM00450">
    <property type="entry name" value="RHOD"/>
    <property type="match status" value="2"/>
</dbReference>
<evidence type="ECO:0000313" key="6">
    <source>
        <dbReference type="Proteomes" id="UP000510643"/>
    </source>
</evidence>
<evidence type="ECO:0000259" key="4">
    <source>
        <dbReference type="PROSITE" id="PS50206"/>
    </source>
</evidence>
<keyword evidence="1 3" id="KW-0808">Transferase</keyword>
<feature type="domain" description="Rhodanese" evidence="4">
    <location>
        <begin position="177"/>
        <end position="289"/>
    </location>
</feature>
<dbReference type="FunFam" id="3.40.250.10:FF:000001">
    <property type="entry name" value="Sulfurtransferase"/>
    <property type="match status" value="1"/>
</dbReference>
<reference evidence="5 6" key="1">
    <citation type="submission" date="2019-06" db="EMBL/GenBank/DDBJ databases">
        <title>Emergence of pandrug resistant Empedobacter falsenii in China.</title>
        <authorList>
            <person name="Dong N."/>
            <person name="Chen S."/>
            <person name="Zhang R."/>
        </authorList>
    </citation>
    <scope>NUCLEOTIDE SEQUENCE [LARGE SCALE GENOMIC DNA]</scope>
    <source>
        <strain evidence="5 6">1681-1</strain>
    </source>
</reference>
<name>A0A7H9DTW6_9FLAO</name>
<dbReference type="InterPro" id="IPR045078">
    <property type="entry name" value="TST/MPST-like"/>
</dbReference>
<evidence type="ECO:0000256" key="2">
    <source>
        <dbReference type="ARBA" id="ARBA00022737"/>
    </source>
</evidence>
<dbReference type="CDD" id="cd01449">
    <property type="entry name" value="TST_Repeat_2"/>
    <property type="match status" value="1"/>
</dbReference>
<feature type="domain" description="Rhodanese" evidence="4">
    <location>
        <begin position="31"/>
        <end position="146"/>
    </location>
</feature>
<dbReference type="Gene3D" id="3.40.250.10">
    <property type="entry name" value="Rhodanese-like domain"/>
    <property type="match status" value="2"/>
</dbReference>
<dbReference type="Pfam" id="PF00581">
    <property type="entry name" value="Rhodanese"/>
    <property type="match status" value="2"/>
</dbReference>
<keyword evidence="2" id="KW-0677">Repeat</keyword>
<proteinExistence type="predicted"/>
<accession>A0A7H9DTW6</accession>
<dbReference type="PROSITE" id="PS50206">
    <property type="entry name" value="RHODANESE_3"/>
    <property type="match status" value="2"/>
</dbReference>
<dbReference type="InterPro" id="IPR036873">
    <property type="entry name" value="Rhodanese-like_dom_sf"/>
</dbReference>
<dbReference type="CDD" id="cd01448">
    <property type="entry name" value="TST_Repeat_1"/>
    <property type="match status" value="1"/>
</dbReference>
<dbReference type="InterPro" id="IPR001763">
    <property type="entry name" value="Rhodanese-like_dom"/>
</dbReference>
<organism evidence="5 6">
    <name type="scientific">Empedobacter falsenii</name>
    <dbReference type="NCBI Taxonomy" id="343874"/>
    <lineage>
        <taxon>Bacteria</taxon>
        <taxon>Pseudomonadati</taxon>
        <taxon>Bacteroidota</taxon>
        <taxon>Flavobacteriia</taxon>
        <taxon>Flavobacteriales</taxon>
        <taxon>Weeksellaceae</taxon>
        <taxon>Empedobacter</taxon>
    </lineage>
</organism>
<evidence type="ECO:0000256" key="3">
    <source>
        <dbReference type="RuleBase" id="RU000507"/>
    </source>
</evidence>
<dbReference type="KEGG" id="efal:FH779_08935"/>
<dbReference type="AlphaFoldDB" id="A0A7H9DTW6"/>
<dbReference type="SUPFAM" id="SSF52821">
    <property type="entry name" value="Rhodanese/Cell cycle control phosphatase"/>
    <property type="match status" value="2"/>
</dbReference>
<dbReference type="Proteomes" id="UP000510643">
    <property type="component" value="Chromosome"/>
</dbReference>
<keyword evidence="6" id="KW-1185">Reference proteome</keyword>
<dbReference type="PANTHER" id="PTHR11364">
    <property type="entry name" value="THIOSULFATE SULFERTANSFERASE"/>
    <property type="match status" value="1"/>
</dbReference>
<gene>
    <name evidence="5" type="ORF">FH779_08935</name>
</gene>
<dbReference type="PROSITE" id="PS00683">
    <property type="entry name" value="RHODANESE_2"/>
    <property type="match status" value="1"/>
</dbReference>
<dbReference type="EMBL" id="CP040908">
    <property type="protein sequence ID" value="QLL58199.1"/>
    <property type="molecule type" value="Genomic_DNA"/>
</dbReference>
<dbReference type="InterPro" id="IPR001307">
    <property type="entry name" value="Thiosulphate_STrfase_CS"/>
</dbReference>
<protein>
    <recommendedName>
        <fullName evidence="3">Sulfurtransferase</fullName>
    </recommendedName>
</protein>
<dbReference type="PANTHER" id="PTHR11364:SF27">
    <property type="entry name" value="SULFURTRANSFERASE"/>
    <property type="match status" value="1"/>
</dbReference>
<evidence type="ECO:0000313" key="5">
    <source>
        <dbReference type="EMBL" id="QLL58199.1"/>
    </source>
</evidence>
<evidence type="ECO:0000256" key="1">
    <source>
        <dbReference type="ARBA" id="ARBA00022679"/>
    </source>
</evidence>